<dbReference type="GO" id="GO:0005778">
    <property type="term" value="C:peroxisomal membrane"/>
    <property type="evidence" value="ECO:0007669"/>
    <property type="project" value="TreeGrafter"/>
</dbReference>
<dbReference type="Proteomes" id="UP001054252">
    <property type="component" value="Unassembled WGS sequence"/>
</dbReference>
<dbReference type="AlphaFoldDB" id="A0AAV5J7L5"/>
<name>A0AAV5J7L5_9ROSI</name>
<keyword evidence="4" id="KW-1185">Reference proteome</keyword>
<dbReference type="InterPro" id="IPR011990">
    <property type="entry name" value="TPR-like_helical_dom_sf"/>
</dbReference>
<dbReference type="SUPFAM" id="SSF48452">
    <property type="entry name" value="TPR-like"/>
    <property type="match status" value="1"/>
</dbReference>
<evidence type="ECO:0000256" key="1">
    <source>
        <dbReference type="ARBA" id="ARBA00022737"/>
    </source>
</evidence>
<gene>
    <name evidence="3" type="ORF">SLEP1_g20148</name>
</gene>
<dbReference type="Gene3D" id="1.25.40.10">
    <property type="entry name" value="Tetratricopeptide repeat domain"/>
    <property type="match status" value="1"/>
</dbReference>
<keyword evidence="2" id="KW-0802">TPR repeat</keyword>
<dbReference type="InterPro" id="IPR024111">
    <property type="entry name" value="PEX5/PEX5L"/>
</dbReference>
<evidence type="ECO:0000313" key="4">
    <source>
        <dbReference type="Proteomes" id="UP001054252"/>
    </source>
</evidence>
<dbReference type="GO" id="GO:0016560">
    <property type="term" value="P:protein import into peroxisome matrix, docking"/>
    <property type="evidence" value="ECO:0007669"/>
    <property type="project" value="TreeGrafter"/>
</dbReference>
<keyword evidence="1" id="KW-0677">Repeat</keyword>
<sequence>MSGERDENLVMDIVDISKRLVTRDRTLKPLSCLAIASMVHAQEADPTNLEVLLALGVSHTNGLEQTAALKYPY</sequence>
<dbReference type="GO" id="GO:0005829">
    <property type="term" value="C:cytosol"/>
    <property type="evidence" value="ECO:0007669"/>
    <property type="project" value="TreeGrafter"/>
</dbReference>
<dbReference type="GO" id="GO:0005052">
    <property type="term" value="F:peroxisome matrix targeting signal-1 binding"/>
    <property type="evidence" value="ECO:0007669"/>
    <property type="project" value="TreeGrafter"/>
</dbReference>
<evidence type="ECO:0000313" key="3">
    <source>
        <dbReference type="EMBL" id="GKV08533.1"/>
    </source>
</evidence>
<dbReference type="EMBL" id="BPVZ01000029">
    <property type="protein sequence ID" value="GKV08533.1"/>
    <property type="molecule type" value="Genomic_DNA"/>
</dbReference>
<reference evidence="3 4" key="1">
    <citation type="journal article" date="2021" name="Commun. Biol.">
        <title>The genome of Shorea leprosula (Dipterocarpaceae) highlights the ecological relevance of drought in aseasonal tropical rainforests.</title>
        <authorList>
            <person name="Ng K.K.S."/>
            <person name="Kobayashi M.J."/>
            <person name="Fawcett J.A."/>
            <person name="Hatakeyama M."/>
            <person name="Paape T."/>
            <person name="Ng C.H."/>
            <person name="Ang C.C."/>
            <person name="Tnah L.H."/>
            <person name="Lee C.T."/>
            <person name="Nishiyama T."/>
            <person name="Sese J."/>
            <person name="O'Brien M.J."/>
            <person name="Copetti D."/>
            <person name="Mohd Noor M.I."/>
            <person name="Ong R.C."/>
            <person name="Putra M."/>
            <person name="Sireger I.Z."/>
            <person name="Indrioko S."/>
            <person name="Kosugi Y."/>
            <person name="Izuno A."/>
            <person name="Isagi Y."/>
            <person name="Lee S.L."/>
            <person name="Shimizu K.K."/>
        </authorList>
    </citation>
    <scope>NUCLEOTIDE SEQUENCE [LARGE SCALE GENOMIC DNA]</scope>
    <source>
        <strain evidence="3">214</strain>
    </source>
</reference>
<evidence type="ECO:0000256" key="2">
    <source>
        <dbReference type="ARBA" id="ARBA00022803"/>
    </source>
</evidence>
<dbReference type="PANTHER" id="PTHR10130">
    <property type="entry name" value="PEROXISOMAL TARGETING SIGNAL 1 RECEPTOR PEX5"/>
    <property type="match status" value="1"/>
</dbReference>
<proteinExistence type="predicted"/>
<organism evidence="3 4">
    <name type="scientific">Rubroshorea leprosula</name>
    <dbReference type="NCBI Taxonomy" id="152421"/>
    <lineage>
        <taxon>Eukaryota</taxon>
        <taxon>Viridiplantae</taxon>
        <taxon>Streptophyta</taxon>
        <taxon>Embryophyta</taxon>
        <taxon>Tracheophyta</taxon>
        <taxon>Spermatophyta</taxon>
        <taxon>Magnoliopsida</taxon>
        <taxon>eudicotyledons</taxon>
        <taxon>Gunneridae</taxon>
        <taxon>Pentapetalae</taxon>
        <taxon>rosids</taxon>
        <taxon>malvids</taxon>
        <taxon>Malvales</taxon>
        <taxon>Dipterocarpaceae</taxon>
        <taxon>Rubroshorea</taxon>
    </lineage>
</organism>
<dbReference type="PANTHER" id="PTHR10130:SF0">
    <property type="entry name" value="GH08708P"/>
    <property type="match status" value="1"/>
</dbReference>
<protein>
    <submittedName>
        <fullName evidence="3">Uncharacterized protein</fullName>
    </submittedName>
</protein>
<comment type="caution">
    <text evidence="3">The sequence shown here is derived from an EMBL/GenBank/DDBJ whole genome shotgun (WGS) entry which is preliminary data.</text>
</comment>
<accession>A0AAV5J7L5</accession>